<keyword evidence="5" id="KW-0235">DNA replication</keyword>
<organism evidence="10 11">
    <name type="scientific">Molorchus minor</name>
    <dbReference type="NCBI Taxonomy" id="1323400"/>
    <lineage>
        <taxon>Eukaryota</taxon>
        <taxon>Metazoa</taxon>
        <taxon>Ecdysozoa</taxon>
        <taxon>Arthropoda</taxon>
        <taxon>Hexapoda</taxon>
        <taxon>Insecta</taxon>
        <taxon>Pterygota</taxon>
        <taxon>Neoptera</taxon>
        <taxon>Endopterygota</taxon>
        <taxon>Coleoptera</taxon>
        <taxon>Polyphaga</taxon>
        <taxon>Cucujiformia</taxon>
        <taxon>Chrysomeloidea</taxon>
        <taxon>Cerambycidae</taxon>
        <taxon>Lamiinae</taxon>
        <taxon>Monochamini</taxon>
        <taxon>Molorchus</taxon>
    </lineage>
</organism>
<dbReference type="InterPro" id="IPR044925">
    <property type="entry name" value="His-Me_finger_sf"/>
</dbReference>
<evidence type="ECO:0000256" key="3">
    <source>
        <dbReference type="ARBA" id="ARBA00022679"/>
    </source>
</evidence>
<evidence type="ECO:0000256" key="4">
    <source>
        <dbReference type="ARBA" id="ARBA00022695"/>
    </source>
</evidence>
<dbReference type="EC" id="2.7.7.7" evidence="2"/>
<evidence type="ECO:0000313" key="11">
    <source>
        <dbReference type="Proteomes" id="UP001162164"/>
    </source>
</evidence>
<comment type="caution">
    <text evidence="10">The sequence shown here is derived from an EMBL/GenBank/DDBJ whole genome shotgun (WGS) entry which is preliminary data.</text>
</comment>
<evidence type="ECO:0000256" key="1">
    <source>
        <dbReference type="ARBA" id="ARBA00005755"/>
    </source>
</evidence>
<evidence type="ECO:0000259" key="9">
    <source>
        <dbReference type="Pfam" id="PF03175"/>
    </source>
</evidence>
<dbReference type="EMBL" id="JAPWTJ010000642">
    <property type="protein sequence ID" value="KAJ8976670.1"/>
    <property type="molecule type" value="Genomic_DNA"/>
</dbReference>
<dbReference type="SUPFAM" id="SSF54060">
    <property type="entry name" value="His-Me finger endonucleases"/>
    <property type="match status" value="1"/>
</dbReference>
<dbReference type="SUPFAM" id="SSF56672">
    <property type="entry name" value="DNA/RNA polymerases"/>
    <property type="match status" value="1"/>
</dbReference>
<gene>
    <name evidence="10" type="ORF">NQ317_004752</name>
</gene>
<dbReference type="PANTHER" id="PTHR31511">
    <property type="entry name" value="PROTEIN CBG23764"/>
    <property type="match status" value="1"/>
</dbReference>
<protein>
    <recommendedName>
        <fullName evidence="2">DNA-directed DNA polymerase</fullName>
        <ecNumber evidence="2">2.7.7.7</ecNumber>
    </recommendedName>
</protein>
<evidence type="ECO:0000256" key="2">
    <source>
        <dbReference type="ARBA" id="ARBA00012417"/>
    </source>
</evidence>
<keyword evidence="4" id="KW-0548">Nucleotidyltransferase</keyword>
<keyword evidence="3" id="KW-0808">Transferase</keyword>
<dbReference type="PANTHER" id="PTHR31511:SF12">
    <property type="entry name" value="RHO TERMINATION FACTOR N-TERMINAL DOMAIN-CONTAINING PROTEIN"/>
    <property type="match status" value="1"/>
</dbReference>
<comment type="similarity">
    <text evidence="1">Belongs to the DNA polymerase type-B family.</text>
</comment>
<accession>A0ABQ9JGK0</accession>
<keyword evidence="6" id="KW-0239">DNA-directed DNA polymerase</keyword>
<evidence type="ECO:0000256" key="5">
    <source>
        <dbReference type="ARBA" id="ARBA00022705"/>
    </source>
</evidence>
<dbReference type="InterPro" id="IPR043502">
    <property type="entry name" value="DNA/RNA_pol_sf"/>
</dbReference>
<evidence type="ECO:0000256" key="8">
    <source>
        <dbReference type="ARBA" id="ARBA00049244"/>
    </source>
</evidence>
<dbReference type="Pfam" id="PF03175">
    <property type="entry name" value="DNA_pol_B_2"/>
    <property type="match status" value="1"/>
</dbReference>
<comment type="catalytic activity">
    <reaction evidence="8">
        <text>DNA(n) + a 2'-deoxyribonucleoside 5'-triphosphate = DNA(n+1) + diphosphate</text>
        <dbReference type="Rhea" id="RHEA:22508"/>
        <dbReference type="Rhea" id="RHEA-COMP:17339"/>
        <dbReference type="Rhea" id="RHEA-COMP:17340"/>
        <dbReference type="ChEBI" id="CHEBI:33019"/>
        <dbReference type="ChEBI" id="CHEBI:61560"/>
        <dbReference type="ChEBI" id="CHEBI:173112"/>
        <dbReference type="EC" id="2.7.7.7"/>
    </reaction>
</comment>
<dbReference type="InterPro" id="IPR004868">
    <property type="entry name" value="DNA-dir_DNA_pol_B_mt/vir"/>
</dbReference>
<evidence type="ECO:0000256" key="7">
    <source>
        <dbReference type="ARBA" id="ARBA00023125"/>
    </source>
</evidence>
<keyword evidence="7" id="KW-0238">DNA-binding</keyword>
<feature type="domain" description="DNA-directed DNA polymerase family B mitochondria/virus" evidence="9">
    <location>
        <begin position="541"/>
        <end position="718"/>
    </location>
</feature>
<keyword evidence="11" id="KW-1185">Reference proteome</keyword>
<reference evidence="10" key="1">
    <citation type="journal article" date="2023" name="Insect Mol. Biol.">
        <title>Genome sequencing provides insights into the evolution of gene families encoding plant cell wall-degrading enzymes in longhorned beetles.</title>
        <authorList>
            <person name="Shin N.R."/>
            <person name="Okamura Y."/>
            <person name="Kirsch R."/>
            <person name="Pauchet Y."/>
        </authorList>
    </citation>
    <scope>NUCLEOTIDE SEQUENCE</scope>
    <source>
        <strain evidence="10">MMC_N1</strain>
    </source>
</reference>
<evidence type="ECO:0000313" key="10">
    <source>
        <dbReference type="EMBL" id="KAJ8976670.1"/>
    </source>
</evidence>
<dbReference type="Proteomes" id="UP001162164">
    <property type="component" value="Unassembled WGS sequence"/>
</dbReference>
<proteinExistence type="inferred from homology"/>
<evidence type="ECO:0000256" key="6">
    <source>
        <dbReference type="ARBA" id="ARBA00022932"/>
    </source>
</evidence>
<sequence>MELLQHIGYLCTGTLFSRVPGIAVMGTKPLEDLCDKSNIWFRGTEHVESFSFIEQEHKFSCPKKFVSLTLVLRKLMIFKFDLINYRDRYLMMDFEDAVFFQYDFGSAVSKSIFTDIILFVEKNYGFGSGIGGLSNISSQANDPMKLESIWVNLKGVNITLLVEERRLLLKLQTNIGHLKKYRQLLRSLNVRRGEGFTEIKKVKLGPKRSQRIRWEDGKSAFATRIRIDGVLCCEFIKENVDSEKQFNQFKYFNTKNAAIDLGTDLLQWYQSNIRDKIMNKLTEFQEGQSGLTLNRIGSLEININKYEFSNGGTSFIELPQEIKLQRAVINVKNTDQFCFAYAVLSCLYPVERNPQRIKPVPFIIYCDFEALLRSVDNSGNESKTERYQKHEAFAVGYFLHCNYDPSISYYRSYVGEDCVRWFIRELENIEKMVNSKLKSVIPMQYYDDANELNHIIRCHICGKSFNEDDKPIRGHCHFTGRFRGWAHSIWNLTYKKTFIVPVVFHNLTGYDSHLLIKDVAQCCPDVSGDYIHAQNKWKAFKLTNLKEYTQLYLKTDVLLLADVFENFRERCLNTYGLDPAHYYTLPGYTWNCMLEHTNVKLEFLQDVDMSLFFEEGIRGGVSQCCNRYAKANNKYMVNYDSNKPSNYLLYFDVNGLYAWAMSQYLPYGGFEFVDDFENFDILSVTDDSTFGYILEVDLNYPNNLHDLHRDLPLCPEHRTPPNSKLSKLMTTLYDKKREVSIDGSPKLYILFVIGLSGPTYPRRGKTNV</sequence>
<name>A0ABQ9JGK0_9CUCU</name>